<keyword evidence="9" id="KW-0594">Phospholipid biosynthesis</keyword>
<dbReference type="Pfam" id="PF19279">
    <property type="entry name" value="YegS_C"/>
    <property type="match status" value="1"/>
</dbReference>
<dbReference type="InterPro" id="IPR050187">
    <property type="entry name" value="Lipid_Phosphate_FormReg"/>
</dbReference>
<dbReference type="InterPro" id="IPR017438">
    <property type="entry name" value="ATP-NAD_kinase_N"/>
</dbReference>
<name>A0A7X2S257_9BACI</name>
<evidence type="ECO:0000313" key="12">
    <source>
        <dbReference type="EMBL" id="MTH52329.1"/>
    </source>
</evidence>
<evidence type="ECO:0000256" key="7">
    <source>
        <dbReference type="ARBA" id="ARBA00022840"/>
    </source>
</evidence>
<sequence>MAMKKSLLIINGHAGQKNTEKNLQITAPALAAAYPQLLILQTEKPHDAKRFCEQYGEEMDAVYILGGDGTVHECINGLAGLERRPAVGILPGGTCNDFARTLGIPLNLKDAVQALSNGQKRKIDVLKTNEHYFLNFWGIGLITETSTNIVDTEKAMLGKISYFLSAFRTVQKMEPFDVRIQADSNHYEGKAVMVVAANGGFIGTNSLPYTGILPDDGKADLFILKDTNLAAIRELLSMKDSSQWDNSTSDLLHYTAKQIEITTDHPMKADTDGEVYSGTPEQITVLNQHMEFLVPENK</sequence>
<gene>
    <name evidence="12" type="ORF">GKZ89_02845</name>
</gene>
<dbReference type="NCBIfam" id="TIGR00147">
    <property type="entry name" value="YegS/Rv2252/BmrU family lipid kinase"/>
    <property type="match status" value="1"/>
</dbReference>
<dbReference type="InterPro" id="IPR045540">
    <property type="entry name" value="YegS/DAGK_C"/>
</dbReference>
<accession>A0A7X2S257</accession>
<dbReference type="SMART" id="SM00046">
    <property type="entry name" value="DAGKc"/>
    <property type="match status" value="1"/>
</dbReference>
<evidence type="ECO:0000259" key="11">
    <source>
        <dbReference type="PROSITE" id="PS50146"/>
    </source>
</evidence>
<dbReference type="GO" id="GO:0005886">
    <property type="term" value="C:plasma membrane"/>
    <property type="evidence" value="ECO:0007669"/>
    <property type="project" value="TreeGrafter"/>
</dbReference>
<keyword evidence="8" id="KW-0443">Lipid metabolism</keyword>
<dbReference type="EMBL" id="WMIB01000001">
    <property type="protein sequence ID" value="MTH52329.1"/>
    <property type="molecule type" value="Genomic_DNA"/>
</dbReference>
<evidence type="ECO:0000256" key="8">
    <source>
        <dbReference type="ARBA" id="ARBA00023098"/>
    </source>
</evidence>
<evidence type="ECO:0000313" key="13">
    <source>
        <dbReference type="Proteomes" id="UP000434639"/>
    </source>
</evidence>
<dbReference type="AlphaFoldDB" id="A0A7X2S257"/>
<dbReference type="RefSeq" id="WP_162356447.1">
    <property type="nucleotide sequence ID" value="NZ_WMIB01000001.1"/>
</dbReference>
<keyword evidence="13" id="KW-1185">Reference proteome</keyword>
<evidence type="ECO:0000256" key="6">
    <source>
        <dbReference type="ARBA" id="ARBA00022777"/>
    </source>
</evidence>
<dbReference type="Gene3D" id="2.60.200.40">
    <property type="match status" value="1"/>
</dbReference>
<keyword evidence="4" id="KW-0808">Transferase</keyword>
<evidence type="ECO:0000256" key="5">
    <source>
        <dbReference type="ARBA" id="ARBA00022741"/>
    </source>
</evidence>
<dbReference type="SUPFAM" id="SSF111331">
    <property type="entry name" value="NAD kinase/diacylglycerol kinase-like"/>
    <property type="match status" value="1"/>
</dbReference>
<keyword evidence="5" id="KW-0547">Nucleotide-binding</keyword>
<organism evidence="12 13">
    <name type="scientific">Metabacillus mangrovi</name>
    <dbReference type="NCBI Taxonomy" id="1491830"/>
    <lineage>
        <taxon>Bacteria</taxon>
        <taxon>Bacillati</taxon>
        <taxon>Bacillota</taxon>
        <taxon>Bacilli</taxon>
        <taxon>Bacillales</taxon>
        <taxon>Bacillaceae</taxon>
        <taxon>Metabacillus</taxon>
    </lineage>
</organism>
<evidence type="ECO:0000256" key="3">
    <source>
        <dbReference type="ARBA" id="ARBA00022516"/>
    </source>
</evidence>
<dbReference type="PANTHER" id="PTHR12358">
    <property type="entry name" value="SPHINGOSINE KINASE"/>
    <property type="match status" value="1"/>
</dbReference>
<dbReference type="Proteomes" id="UP000434639">
    <property type="component" value="Unassembled WGS sequence"/>
</dbReference>
<keyword evidence="3" id="KW-0444">Lipid biosynthesis</keyword>
<dbReference type="PANTHER" id="PTHR12358:SF107">
    <property type="entry name" value="LIPID KINASE BMRU-RELATED"/>
    <property type="match status" value="1"/>
</dbReference>
<dbReference type="InterPro" id="IPR016064">
    <property type="entry name" value="NAD/diacylglycerol_kinase_sf"/>
</dbReference>
<comment type="similarity">
    <text evidence="2">Belongs to the diacylglycerol/lipid kinase family.</text>
</comment>
<evidence type="ECO:0000256" key="4">
    <source>
        <dbReference type="ARBA" id="ARBA00022679"/>
    </source>
</evidence>
<evidence type="ECO:0000256" key="9">
    <source>
        <dbReference type="ARBA" id="ARBA00023209"/>
    </source>
</evidence>
<proteinExistence type="inferred from homology"/>
<dbReference type="PROSITE" id="PS50146">
    <property type="entry name" value="DAGK"/>
    <property type="match status" value="1"/>
</dbReference>
<feature type="domain" description="DAGKc" evidence="11">
    <location>
        <begin position="1"/>
        <end position="131"/>
    </location>
</feature>
<protein>
    <submittedName>
        <fullName evidence="12">YegS/Rv2252/BmrU family lipid kinase</fullName>
    </submittedName>
</protein>
<keyword evidence="6 12" id="KW-0418">Kinase</keyword>
<evidence type="ECO:0000256" key="1">
    <source>
        <dbReference type="ARBA" id="ARBA00001946"/>
    </source>
</evidence>
<reference evidence="12 13" key="1">
    <citation type="journal article" date="2017" name="Int. J. Syst. Evol. Microbiol.">
        <title>Bacillus mangrovi sp. nov., isolated from a sediment sample from a mangrove forest.</title>
        <authorList>
            <person name="Gupta V."/>
            <person name="Singh P.K."/>
            <person name="Korpole S."/>
            <person name="Tanuku N.R.S."/>
            <person name="Pinnaka A.K."/>
        </authorList>
    </citation>
    <scope>NUCLEOTIDE SEQUENCE [LARGE SCALE GENOMIC DNA]</scope>
    <source>
        <strain evidence="12 13">KCTC 33872</strain>
    </source>
</reference>
<comment type="cofactor">
    <cofactor evidence="1">
        <name>Mg(2+)</name>
        <dbReference type="ChEBI" id="CHEBI:18420"/>
    </cofactor>
</comment>
<evidence type="ECO:0000256" key="10">
    <source>
        <dbReference type="ARBA" id="ARBA00023264"/>
    </source>
</evidence>
<dbReference type="Pfam" id="PF00781">
    <property type="entry name" value="DAGK_cat"/>
    <property type="match status" value="1"/>
</dbReference>
<dbReference type="GO" id="GO:0008654">
    <property type="term" value="P:phospholipid biosynthetic process"/>
    <property type="evidence" value="ECO:0007669"/>
    <property type="project" value="UniProtKB-KW"/>
</dbReference>
<keyword evidence="7" id="KW-0067">ATP-binding</keyword>
<dbReference type="InterPro" id="IPR001206">
    <property type="entry name" value="Diacylglycerol_kinase_cat_dom"/>
</dbReference>
<evidence type="ECO:0000256" key="2">
    <source>
        <dbReference type="ARBA" id="ARBA00005983"/>
    </source>
</evidence>
<dbReference type="InterPro" id="IPR005218">
    <property type="entry name" value="Diacylglycerol/lipid_kinase"/>
</dbReference>
<dbReference type="GO" id="GO:0005524">
    <property type="term" value="F:ATP binding"/>
    <property type="evidence" value="ECO:0007669"/>
    <property type="project" value="UniProtKB-KW"/>
</dbReference>
<dbReference type="GO" id="GO:0004143">
    <property type="term" value="F:ATP-dependent diacylglycerol kinase activity"/>
    <property type="evidence" value="ECO:0007669"/>
    <property type="project" value="TreeGrafter"/>
</dbReference>
<keyword evidence="10" id="KW-1208">Phospholipid metabolism</keyword>
<dbReference type="Gene3D" id="3.40.50.10330">
    <property type="entry name" value="Probable inorganic polyphosphate/atp-NAD kinase, domain 1"/>
    <property type="match status" value="1"/>
</dbReference>
<comment type="caution">
    <text evidence="12">The sequence shown here is derived from an EMBL/GenBank/DDBJ whole genome shotgun (WGS) entry which is preliminary data.</text>
</comment>